<keyword evidence="1" id="KW-1133">Transmembrane helix</keyword>
<organism evidence="2 3">
    <name type="scientific">Flavobacterium cauense R2A-7</name>
    <dbReference type="NCBI Taxonomy" id="1341154"/>
    <lineage>
        <taxon>Bacteria</taxon>
        <taxon>Pseudomonadati</taxon>
        <taxon>Bacteroidota</taxon>
        <taxon>Flavobacteriia</taxon>
        <taxon>Flavobacteriales</taxon>
        <taxon>Flavobacteriaceae</taxon>
        <taxon>Flavobacterium</taxon>
    </lineage>
</organism>
<comment type="caution">
    <text evidence="2">The sequence shown here is derived from an EMBL/GenBank/DDBJ whole genome shotgun (WGS) entry which is preliminary data.</text>
</comment>
<gene>
    <name evidence="2" type="ORF">IP98_02619</name>
</gene>
<evidence type="ECO:0000313" key="2">
    <source>
        <dbReference type="EMBL" id="TWI09263.1"/>
    </source>
</evidence>
<proteinExistence type="predicted"/>
<keyword evidence="1" id="KW-0472">Membrane</keyword>
<evidence type="ECO:0000313" key="3">
    <source>
        <dbReference type="Proteomes" id="UP000319848"/>
    </source>
</evidence>
<evidence type="ECO:0000256" key="1">
    <source>
        <dbReference type="SAM" id="Phobius"/>
    </source>
</evidence>
<feature type="transmembrane region" description="Helical" evidence="1">
    <location>
        <begin position="52"/>
        <end position="70"/>
    </location>
</feature>
<dbReference type="Proteomes" id="UP000319848">
    <property type="component" value="Unassembled WGS sequence"/>
</dbReference>
<sequence>MKIFKFIFGIVFIFIISYFLFMFLIRLFVYIFPNTRINGYGEVVYVMPTSQMLSSFVITIIFFVVSVFFFHRKCYR</sequence>
<keyword evidence="1" id="KW-0812">Transmembrane</keyword>
<dbReference type="EMBL" id="VLKQ01000013">
    <property type="protein sequence ID" value="TWI09263.1"/>
    <property type="molecule type" value="Genomic_DNA"/>
</dbReference>
<accession>A0A562LNW0</accession>
<keyword evidence="3" id="KW-1185">Reference proteome</keyword>
<reference evidence="2 3" key="1">
    <citation type="journal article" date="2015" name="Stand. Genomic Sci.">
        <title>Genomic Encyclopedia of Bacterial and Archaeal Type Strains, Phase III: the genomes of soil and plant-associated and newly described type strains.</title>
        <authorList>
            <person name="Whitman W.B."/>
            <person name="Woyke T."/>
            <person name="Klenk H.P."/>
            <person name="Zhou Y."/>
            <person name="Lilburn T.G."/>
            <person name="Beck B.J."/>
            <person name="De Vos P."/>
            <person name="Vandamme P."/>
            <person name="Eisen J.A."/>
            <person name="Garrity G."/>
            <person name="Hugenholtz P."/>
            <person name="Kyrpides N.C."/>
        </authorList>
    </citation>
    <scope>NUCLEOTIDE SEQUENCE [LARGE SCALE GENOMIC DNA]</scope>
    <source>
        <strain evidence="2 3">CGMCC 1.7270</strain>
    </source>
</reference>
<feature type="transmembrane region" description="Helical" evidence="1">
    <location>
        <begin position="7"/>
        <end position="32"/>
    </location>
</feature>
<name>A0A562LNW0_9FLAO</name>
<protein>
    <submittedName>
        <fullName evidence="2">Uncharacterized protein</fullName>
    </submittedName>
</protein>
<dbReference type="AlphaFoldDB" id="A0A562LNW0"/>